<accession>A0A1X7V3E9</accession>
<dbReference type="EnsemblMetazoa" id="Aqu2.1.34491_001">
    <property type="protein sequence ID" value="Aqu2.1.34491_001"/>
    <property type="gene ID" value="Aqu2.1.34491"/>
</dbReference>
<dbReference type="PANTHER" id="PTHR43213">
    <property type="entry name" value="BIFUNCTIONAL DTTP/UTP PYROPHOSPHATASE/METHYLTRANSFERASE PROTEIN-RELATED"/>
    <property type="match status" value="1"/>
</dbReference>
<dbReference type="Gene3D" id="3.90.950.10">
    <property type="match status" value="1"/>
</dbReference>
<dbReference type="OrthoDB" id="10267058at2759"/>
<reference evidence="3" key="2">
    <citation type="submission" date="2017-05" db="UniProtKB">
        <authorList>
            <consortium name="EnsemblMetazoa"/>
        </authorList>
    </citation>
    <scope>IDENTIFICATION</scope>
</reference>
<dbReference type="HAMAP" id="MF_00528">
    <property type="entry name" value="Maf"/>
    <property type="match status" value="1"/>
</dbReference>
<dbReference type="Pfam" id="PF02545">
    <property type="entry name" value="Maf"/>
    <property type="match status" value="1"/>
</dbReference>
<dbReference type="InterPro" id="IPR003697">
    <property type="entry name" value="Maf-like"/>
</dbReference>
<evidence type="ECO:0000256" key="2">
    <source>
        <dbReference type="ARBA" id="ARBA00022801"/>
    </source>
</evidence>
<dbReference type="NCBIfam" id="TIGR00172">
    <property type="entry name" value="maf"/>
    <property type="match status" value="1"/>
</dbReference>
<comment type="cofactor">
    <cofactor evidence="1">
        <name>a divalent metal cation</name>
        <dbReference type="ChEBI" id="CHEBI:60240"/>
    </cofactor>
</comment>
<dbReference type="CDD" id="cd00555">
    <property type="entry name" value="Maf"/>
    <property type="match status" value="1"/>
</dbReference>
<dbReference type="InParanoid" id="A0A1X7V3E9"/>
<evidence type="ECO:0000313" key="4">
    <source>
        <dbReference type="Proteomes" id="UP000007879"/>
    </source>
</evidence>
<keyword evidence="4" id="KW-1185">Reference proteome</keyword>
<gene>
    <name evidence="3" type="primary">100631655</name>
</gene>
<dbReference type="STRING" id="400682.A0A1X7V3E9"/>
<dbReference type="InterPro" id="IPR029001">
    <property type="entry name" value="ITPase-like_fam"/>
</dbReference>
<dbReference type="AlphaFoldDB" id="A0A1X7V3E9"/>
<dbReference type="GO" id="GO:0047429">
    <property type="term" value="F:nucleoside triphosphate diphosphatase activity"/>
    <property type="evidence" value="ECO:0007669"/>
    <property type="project" value="InterPro"/>
</dbReference>
<dbReference type="Proteomes" id="UP000007879">
    <property type="component" value="Unassembled WGS sequence"/>
</dbReference>
<proteinExistence type="inferred from homology"/>
<dbReference type="PIRSF" id="PIRSF006305">
    <property type="entry name" value="Maf"/>
    <property type="match status" value="1"/>
</dbReference>
<evidence type="ECO:0000313" key="3">
    <source>
        <dbReference type="EnsemblMetazoa" id="Aqu2.1.34491_001"/>
    </source>
</evidence>
<protein>
    <submittedName>
        <fullName evidence="3">Uncharacterized protein</fullName>
    </submittedName>
</protein>
<dbReference type="EnsemblMetazoa" id="XM_019995298.1">
    <property type="protein sequence ID" value="XP_019850857.1"/>
    <property type="gene ID" value="LOC100631655"/>
</dbReference>
<dbReference type="KEGG" id="aqu:100631655"/>
<dbReference type="PANTHER" id="PTHR43213:SF5">
    <property type="entry name" value="BIFUNCTIONAL DTTP_UTP PYROPHOSPHATASE_METHYLTRANSFERASE PROTEIN-RELATED"/>
    <property type="match status" value="1"/>
</dbReference>
<reference evidence="4" key="1">
    <citation type="journal article" date="2010" name="Nature">
        <title>The Amphimedon queenslandica genome and the evolution of animal complexity.</title>
        <authorList>
            <person name="Srivastava M."/>
            <person name="Simakov O."/>
            <person name="Chapman J."/>
            <person name="Fahey B."/>
            <person name="Gauthier M.E."/>
            <person name="Mitros T."/>
            <person name="Richards G.S."/>
            <person name="Conaco C."/>
            <person name="Dacre M."/>
            <person name="Hellsten U."/>
            <person name="Larroux C."/>
            <person name="Putnam N.H."/>
            <person name="Stanke M."/>
            <person name="Adamska M."/>
            <person name="Darling A."/>
            <person name="Degnan S.M."/>
            <person name="Oakley T.H."/>
            <person name="Plachetzki D.C."/>
            <person name="Zhai Y."/>
            <person name="Adamski M."/>
            <person name="Calcino A."/>
            <person name="Cummins S.F."/>
            <person name="Goodstein D.M."/>
            <person name="Harris C."/>
            <person name="Jackson D.J."/>
            <person name="Leys S.P."/>
            <person name="Shu S."/>
            <person name="Woodcroft B.J."/>
            <person name="Vervoort M."/>
            <person name="Kosik K.S."/>
            <person name="Manning G."/>
            <person name="Degnan B.M."/>
            <person name="Rokhsar D.S."/>
        </authorList>
    </citation>
    <scope>NUCLEOTIDE SEQUENCE [LARGE SCALE GENOMIC DNA]</scope>
</reference>
<name>A0A1X7V3E9_AMPQE</name>
<dbReference type="eggNOG" id="KOG1509">
    <property type="taxonomic scope" value="Eukaryota"/>
</dbReference>
<keyword evidence="2" id="KW-0378">Hydrolase</keyword>
<organism evidence="3">
    <name type="scientific">Amphimedon queenslandica</name>
    <name type="common">Sponge</name>
    <dbReference type="NCBI Taxonomy" id="400682"/>
    <lineage>
        <taxon>Eukaryota</taxon>
        <taxon>Metazoa</taxon>
        <taxon>Porifera</taxon>
        <taxon>Demospongiae</taxon>
        <taxon>Heteroscleromorpha</taxon>
        <taxon>Haplosclerida</taxon>
        <taxon>Niphatidae</taxon>
        <taxon>Amphimedon</taxon>
    </lineage>
</organism>
<dbReference type="SUPFAM" id="SSF52972">
    <property type="entry name" value="ITPase-like"/>
    <property type="match status" value="1"/>
</dbReference>
<sequence>MLGPIVRRLGGRKVILASESPRRREILQHINFPFEVVPSKFEETLDKSQFPEPYLYAVENAKGKAWEVAKRIKDSEIVWRVVIGADTIVVRDGIIYEKPKTQEKAREMLRNLQGAAHTVVTGLVLIFQNDDQTLREVKCHETTHIEFSDLSDEIIESYVESNEPLDKAGAYGIQDLGGTLVKSITGDYYNVVGLPLNRLCTELLKNL</sequence>
<evidence type="ECO:0000256" key="1">
    <source>
        <dbReference type="ARBA" id="ARBA00001968"/>
    </source>
</evidence>